<sequence length="436" mass="51338">MKPQRYSYRPLDKHARTIRLISKVHMGQHGEITLSLGRVDLEDARDNYTAISYTWGTDKPKHRVWIDGRYLMLRKNIWLFLKYYCDSDQKKMPTKLWADSICIDQENIAERGHQVMFMRDIFHGAANVVIWLAEASINSSLMELESYRWLDQMDQMGRADPVQYHAQLEKFKRQHVQPILDHPYWRRLWVIQEVLLAKNVSIALGDEFESLQSFGRVLGWHDFGAGVLLNKFVSPRGLESESCIHEARDLHGLIEIYGGQECSDIRDKIYGVLGMSISRGRLVADYHCDVVQLASKVLELLYDEQDCCRPKQPPGPWRQYYLDLQKTLRLTDAEMEYATVQWHNLPTYQIWAKVYWQLSDCKCDFCTPRRLRRKWSSALNTISEALIPDFVDYQTYRSRERDKIIKDDRLRRISMNSPATKLTPAEFRKHNLLLDD</sequence>
<dbReference type="Pfam" id="PF06985">
    <property type="entry name" value="HET"/>
    <property type="match status" value="1"/>
</dbReference>
<proteinExistence type="predicted"/>
<organism evidence="2 3">
    <name type="scientific">Exophiala mesophila</name>
    <name type="common">Black yeast-like fungus</name>
    <dbReference type="NCBI Taxonomy" id="212818"/>
    <lineage>
        <taxon>Eukaryota</taxon>
        <taxon>Fungi</taxon>
        <taxon>Dikarya</taxon>
        <taxon>Ascomycota</taxon>
        <taxon>Pezizomycotina</taxon>
        <taxon>Eurotiomycetes</taxon>
        <taxon>Chaetothyriomycetidae</taxon>
        <taxon>Chaetothyriales</taxon>
        <taxon>Herpotrichiellaceae</taxon>
        <taxon>Exophiala</taxon>
    </lineage>
</organism>
<dbReference type="AlphaFoldDB" id="A0A438NF10"/>
<reference evidence="2 3" key="1">
    <citation type="submission" date="2017-03" db="EMBL/GenBank/DDBJ databases">
        <title>Genomes of endolithic fungi from Antarctica.</title>
        <authorList>
            <person name="Coleine C."/>
            <person name="Masonjones S."/>
            <person name="Stajich J.E."/>
        </authorList>
    </citation>
    <scope>NUCLEOTIDE SEQUENCE [LARGE SCALE GENOMIC DNA]</scope>
    <source>
        <strain evidence="2 3">CCFEE 6314</strain>
    </source>
</reference>
<dbReference type="PANTHER" id="PTHR24148:SF73">
    <property type="entry name" value="HET DOMAIN PROTEIN (AFU_ORTHOLOGUE AFUA_8G01020)"/>
    <property type="match status" value="1"/>
</dbReference>
<dbReference type="InterPro" id="IPR010730">
    <property type="entry name" value="HET"/>
</dbReference>
<feature type="domain" description="Heterokaryon incompatibility" evidence="1">
    <location>
        <begin position="48"/>
        <end position="193"/>
    </location>
</feature>
<dbReference type="InterPro" id="IPR052895">
    <property type="entry name" value="HetReg/Transcr_Mod"/>
</dbReference>
<dbReference type="EMBL" id="NAJM01000004">
    <property type="protein sequence ID" value="RVX74328.1"/>
    <property type="molecule type" value="Genomic_DNA"/>
</dbReference>
<dbReference type="OrthoDB" id="4106239at2759"/>
<protein>
    <recommendedName>
        <fullName evidence="1">Heterokaryon incompatibility domain-containing protein</fullName>
    </recommendedName>
</protein>
<evidence type="ECO:0000313" key="3">
    <source>
        <dbReference type="Proteomes" id="UP000288859"/>
    </source>
</evidence>
<gene>
    <name evidence="2" type="ORF">B0A52_01453</name>
</gene>
<dbReference type="Proteomes" id="UP000288859">
    <property type="component" value="Unassembled WGS sequence"/>
</dbReference>
<evidence type="ECO:0000259" key="1">
    <source>
        <dbReference type="Pfam" id="PF06985"/>
    </source>
</evidence>
<name>A0A438NF10_EXOME</name>
<accession>A0A438NF10</accession>
<evidence type="ECO:0000313" key="2">
    <source>
        <dbReference type="EMBL" id="RVX74328.1"/>
    </source>
</evidence>
<dbReference type="PANTHER" id="PTHR24148">
    <property type="entry name" value="ANKYRIN REPEAT DOMAIN-CONTAINING PROTEIN 39 HOMOLOG-RELATED"/>
    <property type="match status" value="1"/>
</dbReference>
<dbReference type="VEuPathDB" id="FungiDB:PV10_04733"/>
<comment type="caution">
    <text evidence="2">The sequence shown here is derived from an EMBL/GenBank/DDBJ whole genome shotgun (WGS) entry which is preliminary data.</text>
</comment>